<evidence type="ECO:0000256" key="1">
    <source>
        <dbReference type="SAM" id="Coils"/>
    </source>
</evidence>
<keyword evidence="1" id="KW-0175">Coiled coil</keyword>
<proteinExistence type="predicted"/>
<keyword evidence="2" id="KW-0282">Flagellum</keyword>
<dbReference type="GeneID" id="93090313"/>
<keyword evidence="3" id="KW-1185">Reference proteome</keyword>
<name>A0A381DLK1_9BACT</name>
<dbReference type="Proteomes" id="UP000254920">
    <property type="component" value="Unassembled WGS sequence"/>
</dbReference>
<dbReference type="EMBL" id="UFVD01000001">
    <property type="protein sequence ID" value="SUX11447.1"/>
    <property type="molecule type" value="Genomic_DNA"/>
</dbReference>
<reference evidence="2 3" key="1">
    <citation type="submission" date="2018-06" db="EMBL/GenBank/DDBJ databases">
        <authorList>
            <consortium name="Pathogen Informatics"/>
            <person name="Doyle S."/>
        </authorList>
    </citation>
    <scope>NUCLEOTIDE SEQUENCE [LARGE SCALE GENOMIC DNA]</scope>
    <source>
        <strain evidence="2 3">NCTC12475</strain>
    </source>
</reference>
<accession>A0A381DLK1</accession>
<dbReference type="AlphaFoldDB" id="A0A381DLK1"/>
<keyword evidence="2" id="KW-0969">Cilium</keyword>
<evidence type="ECO:0000313" key="2">
    <source>
        <dbReference type="EMBL" id="SUX11447.1"/>
    </source>
</evidence>
<protein>
    <submittedName>
        <fullName evidence="2">Flagellar hook-length control protein FliK</fullName>
    </submittedName>
</protein>
<dbReference type="STRING" id="32024.GCA_000788295_00792"/>
<evidence type="ECO:0000313" key="3">
    <source>
        <dbReference type="Proteomes" id="UP000254920"/>
    </source>
</evidence>
<organism evidence="2 3">
    <name type="scientific">Campylobacter sputorum subsp. sputorum</name>
    <dbReference type="NCBI Taxonomy" id="32024"/>
    <lineage>
        <taxon>Bacteria</taxon>
        <taxon>Pseudomonadati</taxon>
        <taxon>Campylobacterota</taxon>
        <taxon>Epsilonproteobacteria</taxon>
        <taxon>Campylobacterales</taxon>
        <taxon>Campylobacteraceae</taxon>
        <taxon>Campylobacter</taxon>
    </lineage>
</organism>
<dbReference type="RefSeq" id="WP_089182174.1">
    <property type="nucleotide sequence ID" value="NZ_CP043427.1"/>
</dbReference>
<dbReference type="OrthoDB" id="5337397at2"/>
<gene>
    <name evidence="2" type="ORF">NCTC12475_01673</name>
</gene>
<feature type="coiled-coil region" evidence="1">
    <location>
        <begin position="100"/>
        <end position="127"/>
    </location>
</feature>
<sequence length="668" mass="74788">MESAINSNINSGIGSEVLKNTQKPVQKNDGKTNSSVQNLLEKKDLFKKPDIATNIAINEEKTSATLEKLVNKLLDAIKSSSNLLIKNTQITNSAKSLQVAPNLSKDLAQLTKVLDALSENLPELKELNTKLKEFLKPIENIKTTPLKTQIQKSGIMLEAAIKDALNKENIPKNITKLINKMKRVSSDTLIKEFTKLAQNETLNTKESFNELKKVLDEVNISAKKMIDNPQNKELKTITNIASKLENIVKFLNKINSKIILTQVVDEKANLIKNSSNQNIVNNNANPVQNLANQQINDKIQNNTNSQQNELQNLKTNIAADKIIDEIPTKQNTPKSPLETLMQNTPNAKQLSAQEKLLSQDNIKQFTRSINKVINDLKTELNTIAMPKNEQISQLQKEIKTLINNIQNSLNTINSSGQAIIENFKQSIATDNLISKSENFTLQDKLSAAANKLNKILKLTNREFSDSKITFNETKSLLKIFNVAQKELENITPKNRAEAMSNLNDDMKNTLLKISKSTENSSLPNANQANNITNKLLAQIDIHQLASFATNSLQTYVPYVWDLVDGGNIAFKQGKKNKYYCKIDLNFKDHGLLNVMLALSKDRFLEISIAAQSENFKNLILENSKELKVAIINAGLNITNFTLKTMPKNSLLNAYEFSSMFDLGFDKRA</sequence>
<keyword evidence="2" id="KW-0966">Cell projection</keyword>